<comment type="catalytic activity">
    <reaction evidence="2">
        <text>2 GTP = 3',3'-c-di-GMP + 2 diphosphate</text>
        <dbReference type="Rhea" id="RHEA:24898"/>
        <dbReference type="ChEBI" id="CHEBI:33019"/>
        <dbReference type="ChEBI" id="CHEBI:37565"/>
        <dbReference type="ChEBI" id="CHEBI:58805"/>
        <dbReference type="EC" id="2.7.7.65"/>
    </reaction>
</comment>
<proteinExistence type="predicted"/>
<keyword evidence="3" id="KW-0472">Membrane</keyword>
<dbReference type="SMART" id="SM00267">
    <property type="entry name" value="GGDEF"/>
    <property type="match status" value="1"/>
</dbReference>
<dbReference type="NCBIfam" id="TIGR00254">
    <property type="entry name" value="GGDEF"/>
    <property type="match status" value="1"/>
</dbReference>
<dbReference type="Pfam" id="PF20966">
    <property type="entry name" value="MASE6"/>
    <property type="match status" value="1"/>
</dbReference>
<evidence type="ECO:0000259" key="4">
    <source>
        <dbReference type="PROSITE" id="PS50887"/>
    </source>
</evidence>
<dbReference type="InterPro" id="IPR050469">
    <property type="entry name" value="Diguanylate_Cyclase"/>
</dbReference>
<dbReference type="PANTHER" id="PTHR45138:SF9">
    <property type="entry name" value="DIGUANYLATE CYCLASE DGCM-RELATED"/>
    <property type="match status" value="1"/>
</dbReference>
<dbReference type="Gene3D" id="3.30.70.270">
    <property type="match status" value="1"/>
</dbReference>
<organism evidence="5 6">
    <name type="scientific">Thalassotalea profundi</name>
    <dbReference type="NCBI Taxonomy" id="2036687"/>
    <lineage>
        <taxon>Bacteria</taxon>
        <taxon>Pseudomonadati</taxon>
        <taxon>Pseudomonadota</taxon>
        <taxon>Gammaproteobacteria</taxon>
        <taxon>Alteromonadales</taxon>
        <taxon>Colwelliaceae</taxon>
        <taxon>Thalassotalea</taxon>
    </lineage>
</organism>
<dbReference type="InterPro" id="IPR000160">
    <property type="entry name" value="GGDEF_dom"/>
</dbReference>
<feature type="transmembrane region" description="Helical" evidence="3">
    <location>
        <begin position="55"/>
        <end position="76"/>
    </location>
</feature>
<dbReference type="EMBL" id="BNAH01000006">
    <property type="protein sequence ID" value="GHE89152.1"/>
    <property type="molecule type" value="Genomic_DNA"/>
</dbReference>
<dbReference type="PANTHER" id="PTHR45138">
    <property type="entry name" value="REGULATORY COMPONENTS OF SENSORY TRANSDUCTION SYSTEM"/>
    <property type="match status" value="1"/>
</dbReference>
<feature type="transmembrane region" description="Helical" evidence="3">
    <location>
        <begin position="30"/>
        <end position="49"/>
    </location>
</feature>
<accession>A0ABQ3INY1</accession>
<evidence type="ECO:0000313" key="5">
    <source>
        <dbReference type="EMBL" id="GHE89152.1"/>
    </source>
</evidence>
<dbReference type="PROSITE" id="PS50887">
    <property type="entry name" value="GGDEF"/>
    <property type="match status" value="1"/>
</dbReference>
<dbReference type="InterPro" id="IPR048435">
    <property type="entry name" value="MASE6"/>
</dbReference>
<evidence type="ECO:0000256" key="1">
    <source>
        <dbReference type="ARBA" id="ARBA00012528"/>
    </source>
</evidence>
<dbReference type="RefSeq" id="WP_189377963.1">
    <property type="nucleotide sequence ID" value="NZ_BNAH01000006.1"/>
</dbReference>
<sequence>MKVDHLSSKEIWQKHLQLEGLHNAHQKHRVFSFIAMAVTAIVVFIILITANFRTYPILLTATLTFALIGMSVALFLYFKTKDLTKTTLISSIVILILVFLLTYTGGNENTALYWLMFSPLAAYSIFGIYFGSILTLSLVSYILFLLYGPDIGQTIYGATEKSRFFASYCVVILFAFINEFFRDKSFATINSISLEQRKKANSDSLSGLPNRRFIDSFLLPKITTKQENFLPMSLIMADIDEFKIINDTYGHDIGDAAIIHVAQLFKNQIRNSDVVARYGGEEFLIFLPKATHIKALEVAEKIRCSLTNSPLTINKQIISFTCSFGVAEVNDIVPFDQALKQADEKLYQAKNSGKNKVVG</sequence>
<dbReference type="Proteomes" id="UP000626370">
    <property type="component" value="Unassembled WGS sequence"/>
</dbReference>
<evidence type="ECO:0000313" key="6">
    <source>
        <dbReference type="Proteomes" id="UP000626370"/>
    </source>
</evidence>
<protein>
    <recommendedName>
        <fullName evidence="1">diguanylate cyclase</fullName>
        <ecNumber evidence="1">2.7.7.65</ecNumber>
    </recommendedName>
</protein>
<comment type="caution">
    <text evidence="5">The sequence shown here is derived from an EMBL/GenBank/DDBJ whole genome shotgun (WGS) entry which is preliminary data.</text>
</comment>
<keyword evidence="3" id="KW-1133">Transmembrane helix</keyword>
<feature type="transmembrane region" description="Helical" evidence="3">
    <location>
        <begin position="111"/>
        <end position="144"/>
    </location>
</feature>
<dbReference type="EC" id="2.7.7.65" evidence="1"/>
<feature type="transmembrane region" description="Helical" evidence="3">
    <location>
        <begin position="164"/>
        <end position="181"/>
    </location>
</feature>
<dbReference type="Pfam" id="PF00990">
    <property type="entry name" value="GGDEF"/>
    <property type="match status" value="1"/>
</dbReference>
<keyword evidence="6" id="KW-1185">Reference proteome</keyword>
<dbReference type="InterPro" id="IPR043128">
    <property type="entry name" value="Rev_trsase/Diguanyl_cyclase"/>
</dbReference>
<feature type="transmembrane region" description="Helical" evidence="3">
    <location>
        <begin position="88"/>
        <end position="105"/>
    </location>
</feature>
<evidence type="ECO:0000256" key="2">
    <source>
        <dbReference type="ARBA" id="ARBA00034247"/>
    </source>
</evidence>
<evidence type="ECO:0000256" key="3">
    <source>
        <dbReference type="SAM" id="Phobius"/>
    </source>
</evidence>
<keyword evidence="3" id="KW-0812">Transmembrane</keyword>
<dbReference type="CDD" id="cd01949">
    <property type="entry name" value="GGDEF"/>
    <property type="match status" value="1"/>
</dbReference>
<feature type="domain" description="GGDEF" evidence="4">
    <location>
        <begin position="230"/>
        <end position="359"/>
    </location>
</feature>
<dbReference type="InterPro" id="IPR029787">
    <property type="entry name" value="Nucleotide_cyclase"/>
</dbReference>
<gene>
    <name evidence="5" type="ORF">GCM10011501_18300</name>
</gene>
<reference evidence="6" key="1">
    <citation type="journal article" date="2019" name="Int. J. Syst. Evol. Microbiol.">
        <title>The Global Catalogue of Microorganisms (GCM) 10K type strain sequencing project: providing services to taxonomists for standard genome sequencing and annotation.</title>
        <authorList>
            <consortium name="The Broad Institute Genomics Platform"/>
            <consortium name="The Broad Institute Genome Sequencing Center for Infectious Disease"/>
            <person name="Wu L."/>
            <person name="Ma J."/>
        </authorList>
    </citation>
    <scope>NUCLEOTIDE SEQUENCE [LARGE SCALE GENOMIC DNA]</scope>
    <source>
        <strain evidence="6">CGMCC 1.15922</strain>
    </source>
</reference>
<name>A0ABQ3INY1_9GAMM</name>
<dbReference type="SUPFAM" id="SSF55073">
    <property type="entry name" value="Nucleotide cyclase"/>
    <property type="match status" value="1"/>
</dbReference>